<evidence type="ECO:0000259" key="2">
    <source>
        <dbReference type="Pfam" id="PF02018"/>
    </source>
</evidence>
<accession>A0ABV5VVD4</accession>
<feature type="domain" description="CBM-cenC" evidence="2">
    <location>
        <begin position="1043"/>
        <end position="1175"/>
    </location>
</feature>
<protein>
    <submittedName>
        <fullName evidence="3">Carboxypeptidase regulatory-like domain-containing protein</fullName>
    </submittedName>
</protein>
<dbReference type="InterPro" id="IPR003305">
    <property type="entry name" value="CenC_carb-bd"/>
</dbReference>
<dbReference type="Pfam" id="PF13620">
    <property type="entry name" value="CarboxypepD_reg"/>
    <property type="match status" value="1"/>
</dbReference>
<dbReference type="EMBL" id="JBHMAG010000009">
    <property type="protein sequence ID" value="MFB9752048.1"/>
    <property type="molecule type" value="Genomic_DNA"/>
</dbReference>
<comment type="caution">
    <text evidence="3">The sequence shown here is derived from an EMBL/GenBank/DDBJ whole genome shotgun (WGS) entry which is preliminary data.</text>
</comment>
<dbReference type="SUPFAM" id="SSF51445">
    <property type="entry name" value="(Trans)glycosidases"/>
    <property type="match status" value="1"/>
</dbReference>
<dbReference type="Gene3D" id="2.60.40.1120">
    <property type="entry name" value="Carboxypeptidase-like, regulatory domain"/>
    <property type="match status" value="1"/>
</dbReference>
<keyword evidence="1" id="KW-0378">Hydrolase</keyword>
<dbReference type="RefSeq" id="WP_344910696.1">
    <property type="nucleotide sequence ID" value="NZ_BAAAYO010000010.1"/>
</dbReference>
<dbReference type="Gene3D" id="2.60.120.260">
    <property type="entry name" value="Galactose-binding domain-like"/>
    <property type="match status" value="2"/>
</dbReference>
<dbReference type="SUPFAM" id="SSF49785">
    <property type="entry name" value="Galactose-binding domain-like"/>
    <property type="match status" value="2"/>
</dbReference>
<evidence type="ECO:0000313" key="3">
    <source>
        <dbReference type="EMBL" id="MFB9752048.1"/>
    </source>
</evidence>
<dbReference type="SUPFAM" id="SSF49464">
    <property type="entry name" value="Carboxypeptidase regulatory domain-like"/>
    <property type="match status" value="1"/>
</dbReference>
<dbReference type="Gene3D" id="3.20.20.80">
    <property type="entry name" value="Glycosidases"/>
    <property type="match status" value="1"/>
</dbReference>
<organism evidence="3 4">
    <name type="scientific">Paenibacillus hodogayensis</name>
    <dbReference type="NCBI Taxonomy" id="279208"/>
    <lineage>
        <taxon>Bacteria</taxon>
        <taxon>Bacillati</taxon>
        <taxon>Bacillota</taxon>
        <taxon>Bacilli</taxon>
        <taxon>Bacillales</taxon>
        <taxon>Paenibacillaceae</taxon>
        <taxon>Paenibacillus</taxon>
    </lineage>
</organism>
<evidence type="ECO:0000313" key="4">
    <source>
        <dbReference type="Proteomes" id="UP001589619"/>
    </source>
</evidence>
<name>A0ABV5VVD4_9BACL</name>
<dbReference type="InterPro" id="IPR017853">
    <property type="entry name" value="GH"/>
</dbReference>
<proteinExistence type="predicted"/>
<keyword evidence="4" id="KW-1185">Reference proteome</keyword>
<dbReference type="Proteomes" id="UP001589619">
    <property type="component" value="Unassembled WGS sequence"/>
</dbReference>
<gene>
    <name evidence="3" type="ORF">ACFFNY_10825</name>
</gene>
<dbReference type="InterPro" id="IPR008979">
    <property type="entry name" value="Galactose-bd-like_sf"/>
</dbReference>
<sequence length="1192" mass="130115">MRRMRFVEKKLVFLMILTLLLSAFQVKGYAQVDDDDTFRTETALGAVSGAVYGPGNVALEGARVVVLGTGKQAITDASGAYSISDVPAGNHTLTVNKVGFVEKSSEPFVVAANQTANVSVTLVVEELLKNGGFEAVNAGIAANWSPIKDGWGNFMQAVPEAVRSGNYGMSIFTSASNNPWVMQPIPVSEGGFYKVTSWFKAMNVTGNVGLKFEFYKGPQNTSENWVSGYDVKASAALNDGGWHELSEELEVPSGTKYMYVYLRLFGKGTAYFDDASVVQTKRPPQLVSVQTNNVYYYPDMTAGTIQVKTSPEDGITSNKTVDIKMVADETGVIVFEENGIAAALEMHVSFDPTVMDMQQPYRIVVTLREDALRTIGELERTVYRWARPTALPANGPLYVDGQPFFPVIGYHVDPADFPDLLAIGINTIQGRFASNAAQLKAQLDAAHASGLKMLVPLYTNMKVKENFEQNRQYVAMFKDHPAVLAWMIMDEPSLHKVPQWELLESYRQVRAIDPVHPTYITDYDAFETAGQATDILTTDVYPYRKDFMQPISAVGKSVRLARAAVDDAKPIWTVLQTFRLANTVYDYLPTIDQVRNMAYQSVLAGGKGLAYYSITDPGWKLQQSELWPGLVQFKSELGLIGELVTQGAKIDEHIGNDVQWGIWERGSERYAVAINLTKQNQTAALPIAVPGYEMQLLYGGTPKQWASWESEQQIALTAEQTLVYRIVPFAVKADEAFGQLEAAKGMTPHPDWAVKTDALAGLLAQLQQALQLGAANKQGVLQEAIAFLKALSQLVQWTEQQDDVVLGGEKAEMLNVLHQIDARIQSIVQAALRIDLQVASKQVAAGDALGVGVQIRNATDKTLQNVHVSVYVSLPGIAGMIPVHDDIGSLSASDSSASHLAFDIPEDAVPGDYQVTAVVQFQYEGETLAASAKSPIAVQALLKAVLDSDRLELQRTGTHSFALDLTNHSMQAIAVDLSFASSVAIAVYLPSVVLMGGKETKRVEGSLTVPHTVTEAVYQLDILAKVGDTVHASVPLHVHIDTNLVYNGGFEKQASSGVKADGWYTASAVWDRTVAHSGQASARIDPKPTNSWNVINTANEKSIPVVPGKQYVLSGWVKNESTSGAVELGIRQVKQDDTTLAYNWTKTKNNSGWTEYRLTFVAAEQTRKIQVYFKADTNVNGPAWLDDVNVHG</sequence>
<evidence type="ECO:0000256" key="1">
    <source>
        <dbReference type="ARBA" id="ARBA00022801"/>
    </source>
</evidence>
<dbReference type="InterPro" id="IPR008969">
    <property type="entry name" value="CarboxyPept-like_regulatory"/>
</dbReference>
<dbReference type="Pfam" id="PF02018">
    <property type="entry name" value="CBM_4_9"/>
    <property type="match status" value="1"/>
</dbReference>
<reference evidence="3 4" key="1">
    <citation type="submission" date="2024-09" db="EMBL/GenBank/DDBJ databases">
        <authorList>
            <person name="Sun Q."/>
            <person name="Mori K."/>
        </authorList>
    </citation>
    <scope>NUCLEOTIDE SEQUENCE [LARGE SCALE GENOMIC DNA]</scope>
    <source>
        <strain evidence="3 4">JCM 12520</strain>
    </source>
</reference>